<dbReference type="EMBL" id="BAZW01000031">
    <property type="protein sequence ID" value="GAO30834.1"/>
    <property type="molecule type" value="Genomic_DNA"/>
</dbReference>
<evidence type="ECO:0000313" key="4">
    <source>
        <dbReference type="Proteomes" id="UP000032900"/>
    </source>
</evidence>
<feature type="domain" description="FAS1" evidence="2">
    <location>
        <begin position="40"/>
        <end position="163"/>
    </location>
</feature>
<comment type="caution">
    <text evidence="3">The sequence shown here is derived from an EMBL/GenBank/DDBJ whole genome shotgun (WGS) entry which is preliminary data.</text>
</comment>
<evidence type="ECO:0000313" key="3">
    <source>
        <dbReference type="EMBL" id="GAO30834.1"/>
    </source>
</evidence>
<dbReference type="OrthoDB" id="1083078at2"/>
<gene>
    <name evidence="3" type="ORF">JCM15548_13148</name>
</gene>
<dbReference type="InterPro" id="IPR036378">
    <property type="entry name" value="FAS1_dom_sf"/>
</dbReference>
<accession>A0A0E9LZZ9</accession>
<sequence length="516" mass="57833">MKALNKINAFVFLLFLVLAGTACDDQWEQHYSGNQEKLPDFNLYEYINSQAELSYFAEILKTAGYDTVLVSAQNFTVWAPVNASLEMVDRQDVERARVIAQNHIARGSITTSLISSRMVRLLNGKYIPLERGENAVFSFGGSGFTKGNIRTNNGLVHEIESYVEFLPNLWEFLDRGNDLDSLREYLYGLTEQVFSPVLSSQIGTNEDGNAVYDSVFVESNLFLESRGELNVEDSVYTTLYLKNSAWNMAYDKISPYFTVPDVFGGAERGEALMRRSMISDLVFRGRFEDPGARDSLISTGGNVFYSPAYLFAGAEHVALSNGDGYLLNDFPFVDTLTWFKEIRVEAEFPTGRTNQNNELFNRSGLGTGLDVSNDRYLLLEPSGTSNFARSNVTFSIPNTLSAKYRVYVVFVPATVEDPNNLTPTKTSFQLTYVNTTTGRTQRLRVTPEDNETKPEGLTKMFVTEIDFPFANVSNEDYPNVAVNLQVTNDVTLAEETSGAYSRTMRIDCVVLEPVIE</sequence>
<reference evidence="3 4" key="1">
    <citation type="journal article" date="2015" name="Microbes Environ.">
        <title>Distribution and evolution of nitrogen fixation genes in the phylum bacteroidetes.</title>
        <authorList>
            <person name="Inoue J."/>
            <person name="Oshima K."/>
            <person name="Suda W."/>
            <person name="Sakamoto M."/>
            <person name="Iino T."/>
            <person name="Noda S."/>
            <person name="Hongoh Y."/>
            <person name="Hattori M."/>
            <person name="Ohkuma M."/>
        </authorList>
    </citation>
    <scope>NUCLEOTIDE SEQUENCE [LARGE SCALE GENOMIC DNA]</scope>
    <source>
        <strain evidence="3">JCM 15548</strain>
    </source>
</reference>
<organism evidence="3 4">
    <name type="scientific">Geofilum rubicundum JCM 15548</name>
    <dbReference type="NCBI Taxonomy" id="1236989"/>
    <lineage>
        <taxon>Bacteria</taxon>
        <taxon>Pseudomonadati</taxon>
        <taxon>Bacteroidota</taxon>
        <taxon>Bacteroidia</taxon>
        <taxon>Marinilabiliales</taxon>
        <taxon>Marinilabiliaceae</taxon>
        <taxon>Geofilum</taxon>
    </lineage>
</organism>
<dbReference type="AlphaFoldDB" id="A0A0E9LZZ9"/>
<evidence type="ECO:0000256" key="1">
    <source>
        <dbReference type="SAM" id="SignalP"/>
    </source>
</evidence>
<dbReference type="STRING" id="1236989.JCM15548_13148"/>
<proteinExistence type="predicted"/>
<feature type="signal peptide" evidence="1">
    <location>
        <begin position="1"/>
        <end position="22"/>
    </location>
</feature>
<keyword evidence="1" id="KW-0732">Signal</keyword>
<dbReference type="PROSITE" id="PS51257">
    <property type="entry name" value="PROKAR_LIPOPROTEIN"/>
    <property type="match status" value="1"/>
</dbReference>
<name>A0A0E9LZZ9_9BACT</name>
<feature type="chain" id="PRO_5002428488" description="FAS1 domain-containing protein" evidence="1">
    <location>
        <begin position="23"/>
        <end position="516"/>
    </location>
</feature>
<dbReference type="SUPFAM" id="SSF82153">
    <property type="entry name" value="FAS1 domain"/>
    <property type="match status" value="1"/>
</dbReference>
<dbReference type="Gene3D" id="2.30.180.10">
    <property type="entry name" value="FAS1 domain"/>
    <property type="match status" value="1"/>
</dbReference>
<dbReference type="InterPro" id="IPR000782">
    <property type="entry name" value="FAS1_domain"/>
</dbReference>
<evidence type="ECO:0000259" key="2">
    <source>
        <dbReference type="PROSITE" id="PS50213"/>
    </source>
</evidence>
<keyword evidence="4" id="KW-1185">Reference proteome</keyword>
<dbReference type="Proteomes" id="UP000032900">
    <property type="component" value="Unassembled WGS sequence"/>
</dbReference>
<dbReference type="PROSITE" id="PS50213">
    <property type="entry name" value="FAS1"/>
    <property type="match status" value="1"/>
</dbReference>
<dbReference type="Pfam" id="PF02469">
    <property type="entry name" value="Fasciclin"/>
    <property type="match status" value="1"/>
</dbReference>
<dbReference type="RefSeq" id="WP_062126263.1">
    <property type="nucleotide sequence ID" value="NZ_BAZW01000031.1"/>
</dbReference>
<protein>
    <recommendedName>
        <fullName evidence="2">FAS1 domain-containing protein</fullName>
    </recommendedName>
</protein>